<reference evidence="8" key="1">
    <citation type="journal article" date="2019" name="Int. J. Syst. Evol. Microbiol.">
        <title>The Global Catalogue of Microorganisms (GCM) 10K type strain sequencing project: providing services to taxonomists for standard genome sequencing and annotation.</title>
        <authorList>
            <consortium name="The Broad Institute Genomics Platform"/>
            <consortium name="The Broad Institute Genome Sequencing Center for Infectious Disease"/>
            <person name="Wu L."/>
            <person name="Ma J."/>
        </authorList>
    </citation>
    <scope>NUCLEOTIDE SEQUENCE [LARGE SCALE GENOMIC DNA]</scope>
    <source>
        <strain evidence="8">KCTC 32465</strain>
    </source>
</reference>
<evidence type="ECO:0000256" key="2">
    <source>
        <dbReference type="ARBA" id="ARBA00022475"/>
    </source>
</evidence>
<keyword evidence="2" id="KW-1003">Cell membrane</keyword>
<organism evidence="7 8">
    <name type="scientific">Paramylibacter ulvae</name>
    <dbReference type="NCBI Taxonomy" id="1651968"/>
    <lineage>
        <taxon>Bacteria</taxon>
        <taxon>Pseudomonadati</taxon>
        <taxon>Pseudomonadota</taxon>
        <taxon>Alphaproteobacteria</taxon>
        <taxon>Rhodobacterales</taxon>
        <taxon>Paracoccaceae</taxon>
        <taxon>Paramylibacter</taxon>
    </lineage>
</organism>
<evidence type="ECO:0000313" key="7">
    <source>
        <dbReference type="EMBL" id="GHA41553.1"/>
    </source>
</evidence>
<feature type="transmembrane region" description="Helical" evidence="6">
    <location>
        <begin position="179"/>
        <end position="200"/>
    </location>
</feature>
<feature type="transmembrane region" description="Helical" evidence="6">
    <location>
        <begin position="71"/>
        <end position="90"/>
    </location>
</feature>
<sequence>MIAAGLTGFSTSISLILAIGAQNTLVLRQGLARAHVLPVVLFCAISDAVLIALGVAGFSAIVDQYPSLPKIMAWGGAIFLFVYGAMRLYAAATSSYANEMAGRSLPLRQVLFTLAGVTWLNPHVYLDTLALIGAISTKFPAMDAKLSFAFGAVLASFVFFFALGYGAKYLAPFMRSPRTWRILDIGIAIVMFAIAIMLIIK</sequence>
<evidence type="ECO:0000256" key="5">
    <source>
        <dbReference type="ARBA" id="ARBA00023136"/>
    </source>
</evidence>
<feature type="transmembrane region" description="Helical" evidence="6">
    <location>
        <begin position="36"/>
        <end position="59"/>
    </location>
</feature>
<dbReference type="PANTHER" id="PTHR30086">
    <property type="entry name" value="ARGININE EXPORTER PROTEIN ARGO"/>
    <property type="match status" value="1"/>
</dbReference>
<keyword evidence="8" id="KW-1185">Reference proteome</keyword>
<dbReference type="RefSeq" id="WP_189638746.1">
    <property type="nucleotide sequence ID" value="NZ_BMZF01000001.1"/>
</dbReference>
<name>A0ABQ3CS91_9RHOB</name>
<dbReference type="EMBL" id="BMZF01000001">
    <property type="protein sequence ID" value="GHA41553.1"/>
    <property type="molecule type" value="Genomic_DNA"/>
</dbReference>
<dbReference type="Pfam" id="PF01810">
    <property type="entry name" value="LysE"/>
    <property type="match status" value="1"/>
</dbReference>
<keyword evidence="3 6" id="KW-0812">Transmembrane</keyword>
<dbReference type="Proteomes" id="UP000634455">
    <property type="component" value="Unassembled WGS sequence"/>
</dbReference>
<evidence type="ECO:0000313" key="8">
    <source>
        <dbReference type="Proteomes" id="UP000634455"/>
    </source>
</evidence>
<protein>
    <submittedName>
        <fullName evidence="7">Amino acid transporter</fullName>
    </submittedName>
</protein>
<comment type="caution">
    <text evidence="7">The sequence shown here is derived from an EMBL/GenBank/DDBJ whole genome shotgun (WGS) entry which is preliminary data.</text>
</comment>
<keyword evidence="4 6" id="KW-1133">Transmembrane helix</keyword>
<evidence type="ECO:0000256" key="4">
    <source>
        <dbReference type="ARBA" id="ARBA00022989"/>
    </source>
</evidence>
<evidence type="ECO:0000256" key="6">
    <source>
        <dbReference type="SAM" id="Phobius"/>
    </source>
</evidence>
<keyword evidence="5 6" id="KW-0472">Membrane</keyword>
<dbReference type="PANTHER" id="PTHR30086:SF20">
    <property type="entry name" value="ARGININE EXPORTER PROTEIN ARGO-RELATED"/>
    <property type="match status" value="1"/>
</dbReference>
<dbReference type="InterPro" id="IPR001123">
    <property type="entry name" value="LeuE-type"/>
</dbReference>
<gene>
    <name evidence="7" type="ORF">GCM10008927_02400</name>
</gene>
<evidence type="ECO:0000256" key="3">
    <source>
        <dbReference type="ARBA" id="ARBA00022692"/>
    </source>
</evidence>
<proteinExistence type="predicted"/>
<feature type="transmembrane region" description="Helical" evidence="6">
    <location>
        <begin position="146"/>
        <end position="167"/>
    </location>
</feature>
<feature type="transmembrane region" description="Helical" evidence="6">
    <location>
        <begin position="110"/>
        <end position="134"/>
    </location>
</feature>
<evidence type="ECO:0000256" key="1">
    <source>
        <dbReference type="ARBA" id="ARBA00004651"/>
    </source>
</evidence>
<accession>A0ABQ3CS91</accession>
<comment type="subcellular location">
    <subcellularLocation>
        <location evidence="1">Cell membrane</location>
        <topology evidence="1">Multi-pass membrane protein</topology>
    </subcellularLocation>
</comment>